<evidence type="ECO:0000259" key="6">
    <source>
        <dbReference type="PROSITE" id="PS50931"/>
    </source>
</evidence>
<feature type="domain" description="HTH lysR-type" evidence="6">
    <location>
        <begin position="1"/>
        <end position="58"/>
    </location>
</feature>
<dbReference type="Gene3D" id="3.40.190.10">
    <property type="entry name" value="Periplasmic binding protein-like II"/>
    <property type="match status" value="2"/>
</dbReference>
<dbReference type="InterPro" id="IPR036388">
    <property type="entry name" value="WH-like_DNA-bd_sf"/>
</dbReference>
<dbReference type="PANTHER" id="PTHR30346:SF28">
    <property type="entry name" value="HTH-TYPE TRANSCRIPTIONAL REGULATOR CYNR"/>
    <property type="match status" value="1"/>
</dbReference>
<dbReference type="GO" id="GO:0003700">
    <property type="term" value="F:DNA-binding transcription factor activity"/>
    <property type="evidence" value="ECO:0007669"/>
    <property type="project" value="InterPro"/>
</dbReference>
<dbReference type="RefSeq" id="WP_169343898.1">
    <property type="nucleotide sequence ID" value="NZ_JABBJJ010000022.1"/>
</dbReference>
<dbReference type="SUPFAM" id="SSF46785">
    <property type="entry name" value="Winged helix' DNA-binding domain"/>
    <property type="match status" value="1"/>
</dbReference>
<evidence type="ECO:0000256" key="5">
    <source>
        <dbReference type="SAM" id="Phobius"/>
    </source>
</evidence>
<dbReference type="GO" id="GO:0032993">
    <property type="term" value="C:protein-DNA complex"/>
    <property type="evidence" value="ECO:0007669"/>
    <property type="project" value="TreeGrafter"/>
</dbReference>
<dbReference type="Pfam" id="PF00126">
    <property type="entry name" value="HTH_1"/>
    <property type="match status" value="1"/>
</dbReference>
<dbReference type="AlphaFoldDB" id="A0A848LEE2"/>
<keyword evidence="8" id="KW-1185">Reference proteome</keyword>
<dbReference type="InterPro" id="IPR005119">
    <property type="entry name" value="LysR_subst-bd"/>
</dbReference>
<evidence type="ECO:0000313" key="8">
    <source>
        <dbReference type="Proteomes" id="UP000518300"/>
    </source>
</evidence>
<comment type="caution">
    <text evidence="7">The sequence shown here is derived from an EMBL/GenBank/DDBJ whole genome shotgun (WGS) entry which is preliminary data.</text>
</comment>
<name>A0A848LEE2_9BACT</name>
<keyword evidence="5" id="KW-0472">Membrane</keyword>
<dbReference type="GO" id="GO:0003677">
    <property type="term" value="F:DNA binding"/>
    <property type="evidence" value="ECO:0007669"/>
    <property type="project" value="UniProtKB-KW"/>
</dbReference>
<dbReference type="FunFam" id="1.10.10.10:FF:000001">
    <property type="entry name" value="LysR family transcriptional regulator"/>
    <property type="match status" value="1"/>
</dbReference>
<protein>
    <submittedName>
        <fullName evidence="7">LysR family transcriptional regulator</fullName>
    </submittedName>
</protein>
<dbReference type="Pfam" id="PF03466">
    <property type="entry name" value="LysR_substrate"/>
    <property type="match status" value="1"/>
</dbReference>
<keyword evidence="4" id="KW-0804">Transcription</keyword>
<dbReference type="InterPro" id="IPR000847">
    <property type="entry name" value="LysR_HTH_N"/>
</dbReference>
<dbReference type="PRINTS" id="PR00039">
    <property type="entry name" value="HTHLYSR"/>
</dbReference>
<dbReference type="SUPFAM" id="SSF53850">
    <property type="entry name" value="Periplasmic binding protein-like II"/>
    <property type="match status" value="1"/>
</dbReference>
<evidence type="ECO:0000256" key="1">
    <source>
        <dbReference type="ARBA" id="ARBA00009437"/>
    </source>
</evidence>
<organism evidence="7 8">
    <name type="scientific">Pyxidicoccus fallax</name>
    <dbReference type="NCBI Taxonomy" id="394095"/>
    <lineage>
        <taxon>Bacteria</taxon>
        <taxon>Pseudomonadati</taxon>
        <taxon>Myxococcota</taxon>
        <taxon>Myxococcia</taxon>
        <taxon>Myxococcales</taxon>
        <taxon>Cystobacterineae</taxon>
        <taxon>Myxococcaceae</taxon>
        <taxon>Pyxidicoccus</taxon>
    </lineage>
</organism>
<comment type="similarity">
    <text evidence="1">Belongs to the LysR transcriptional regulatory family.</text>
</comment>
<dbReference type="CDD" id="cd08414">
    <property type="entry name" value="PBP2_LTTR_aromatics_like"/>
    <property type="match status" value="1"/>
</dbReference>
<dbReference type="EMBL" id="JABBJJ010000022">
    <property type="protein sequence ID" value="NMO14601.1"/>
    <property type="molecule type" value="Genomic_DNA"/>
</dbReference>
<keyword evidence="3" id="KW-0238">DNA-binding</keyword>
<dbReference type="InterPro" id="IPR036390">
    <property type="entry name" value="WH_DNA-bd_sf"/>
</dbReference>
<evidence type="ECO:0000256" key="2">
    <source>
        <dbReference type="ARBA" id="ARBA00023015"/>
    </source>
</evidence>
<feature type="transmembrane region" description="Helical" evidence="5">
    <location>
        <begin position="226"/>
        <end position="249"/>
    </location>
</feature>
<evidence type="ECO:0000256" key="3">
    <source>
        <dbReference type="ARBA" id="ARBA00023125"/>
    </source>
</evidence>
<accession>A0A848LEE2</accession>
<proteinExistence type="inferred from homology"/>
<reference evidence="7 8" key="1">
    <citation type="submission" date="2020-04" db="EMBL/GenBank/DDBJ databases">
        <title>Draft genome of Pyxidicoccus fallax type strain.</title>
        <authorList>
            <person name="Whitworth D.E."/>
        </authorList>
    </citation>
    <scope>NUCLEOTIDE SEQUENCE [LARGE SCALE GENOMIC DNA]</scope>
    <source>
        <strain evidence="7 8">DSM 14698</strain>
    </source>
</reference>
<dbReference type="Gene3D" id="1.10.10.10">
    <property type="entry name" value="Winged helix-like DNA-binding domain superfamily/Winged helix DNA-binding domain"/>
    <property type="match status" value="1"/>
</dbReference>
<sequence length="293" mass="32585">MELRHLRYFVAVAEELHFARAARRLHIVQPALSMQIKALEEELGTRLLERTRRHVELTEAGRLFLEEARQTLEQAERAARVAKRAGRGELGRIELGYSVNAAYSGVLAGTLKAFRQRAPDIEVRLHELHAFDQREALLEGRIHVGFITAPGLRLPPELAGVRVGAWPLMVALPSDHPLARRERIPAKLLVEEPFVDFTGAKDEQGLPLMQRLGGFSPRIRYRSTNIMAVISLVAAGFGVALVPASIVPLDIGGGVAYRPLTGVTEVMELLVAYRRNEKAPVVRAFLEVLRARP</sequence>
<evidence type="ECO:0000256" key="4">
    <source>
        <dbReference type="ARBA" id="ARBA00023163"/>
    </source>
</evidence>
<dbReference type="Proteomes" id="UP000518300">
    <property type="component" value="Unassembled WGS sequence"/>
</dbReference>
<evidence type="ECO:0000313" key="7">
    <source>
        <dbReference type="EMBL" id="NMO14601.1"/>
    </source>
</evidence>
<keyword evidence="2" id="KW-0805">Transcription regulation</keyword>
<dbReference type="PANTHER" id="PTHR30346">
    <property type="entry name" value="TRANSCRIPTIONAL DUAL REGULATOR HCAR-RELATED"/>
    <property type="match status" value="1"/>
</dbReference>
<dbReference type="PROSITE" id="PS50931">
    <property type="entry name" value="HTH_LYSR"/>
    <property type="match status" value="1"/>
</dbReference>
<keyword evidence="5" id="KW-0812">Transmembrane</keyword>
<gene>
    <name evidence="7" type="ORF">HG543_06970</name>
</gene>
<keyword evidence="5" id="KW-1133">Transmembrane helix</keyword>